<sequence>MAKSEIKILEELKGQLTQPNLHSGGTDKKDDSGPSSISDEVQDPTQLTSPALAVLLEENGQFAQENEEREDISTRTRSRNEELALALEVLSLVFRKLKLAKRNLQKQPTHVHSSALPPQVLRQIATAIWAHWNVPSPTISYKSKNALKSLLEYMNTSRINFPQSSVVQFFLESVQQSILIEKRSLSILLYLLPHLSLEEALQAFQLYAPGPAEFLGTVLSAIGDDKLASVIGQLAVQWTVKVEGWDSKKFTMTELSPHLRSDWISVVFSILFSSEERGRQYLCQYYLLPLFKSRPACFTQLTEKVASPSGPRLRQLTIADTPLDYLSGIIALARLNPRQVCTSTESSANHRGLTEPWLPDSLLKVALSHPAVSLRSGALAIICQTTAPTSRLPLHHLDLALQFFAWNFGEVEAELKQNIFSNLNVLFNRLRDSSNSTKKKLVELLHKKSNLNKSRIEAASMNDLEASQLQNMIVEAEAYLEAVQAFILKFLKLCRSNLTISSPYRCQMASLTYLQVLLNTGIDPLYIPTNSSLSNQEVRKPTSFSFEVKIMDQPLTHKLVLGLTSTYVDVREASFTLLQQSCSLDSQFEEGSRLTKQVVSYALQCLNSRRESENCTATLLFRLILEKAIVRNAPVPSSLLPRKSDQHASSNPIAMFLLGRLDDLEDRVLASETNLGKACEAHPTAGSLMLISELFKCLSRDMIASLVASNELKDIMERTRKLVLRVWRFSAVVLCHSSDRQTDVVPDHEEARAFEFISAEDEGDVLEDEGDLPDRNLGNKHKTILSACWRSMKEASALLMQTVRLSLMAEKQSMSDNRETFFNYKDLNEIGELFEEWLLEIRHRGAFGAIHASYSSLCDSLCALPREASSSQLPLLWLKAHISAITSRKISTTRRSAGLPYCILSACQALSKSSPRELKDSLSSILSLGESQHISSEVQVHILNTLKILLTDGKVSSHFNSVFIERSFDLAIKSFVSLDWKVRNGALILFSGLTNRVFGTRSLTLDRSHINLCKRESLSDFSRRLPRMPSILLNELRRSTGAGIHVDPSSHSHGPIFSVLTLLALLQNPDCAPVANEFLPLVRECLSSKVSKVRSIGADAMTGLIPSNQVPALICDLLTEAVKSRCHNEVHGLLLLTHRLIQVPKTLVADEKSKILKALVGSAPMFLHCTSIPLVSQSSFLEILASLETRFGIRLDSSRLFSSDLLMERVQELRSVRAPALNSYEAHASRNILGRHPNREIVLKLLHKGSTPTLITVFCFLEKDENRMILNDPEIIDAIFLYGRQPTHSISVRLPALKLLALGSHSKAAANWPLEDLFRDYQSCLALPMRNSLLILSGSFLLNPFIHPGSHGGDLSSVHTWTDHILDKINAAAHEDQSTETRLSAVEALTVFLYLLKTQHQVLSIKIKLRILDLSINLIEDDDDEIRASLIARLYETKLLSSSSDPPLLNTEDGDDFQLELVPNLILEKLIHLATKLNPFFGFKKLLKREDFQADLDQMFEQSNDLFMTERLNLYKDDFLEFDLIQRISLDVLRDGTKLSNPEGNQEGEANEEKHNFDEEVTRQIDLRQEIKTFKYLMDVVVPASLTHTKGTANDLTDPLLFHNFLQLDDKKEHDDEFNLISYKAWFSLMTRLFHSIAIFKSFPKHLQYSLFSQMIIDLHLPPQDTVVTLEEGIDERFRLIEKFLNHHYY</sequence>
<feature type="region of interest" description="Disordered" evidence="3">
    <location>
        <begin position="13"/>
        <end position="45"/>
    </location>
</feature>
<dbReference type="Pfam" id="PF25151">
    <property type="entry name" value="TPR_Trm732_C"/>
    <property type="match status" value="1"/>
</dbReference>
<evidence type="ECO:0000256" key="3">
    <source>
        <dbReference type="SAM" id="MobiDB-lite"/>
    </source>
</evidence>
<dbReference type="InterPro" id="IPR019442">
    <property type="entry name" value="THADA/TRM732_DUF2428"/>
</dbReference>
<name>A0A2N5S8D5_9BASI</name>
<dbReference type="GO" id="GO:0030488">
    <property type="term" value="P:tRNA methylation"/>
    <property type="evidence" value="ECO:0007669"/>
    <property type="project" value="TreeGrafter"/>
</dbReference>
<dbReference type="InterPro" id="IPR051954">
    <property type="entry name" value="tRNA_methyltransferase_THADA"/>
</dbReference>
<keyword evidence="8" id="KW-1185">Reference proteome</keyword>
<dbReference type="InterPro" id="IPR016024">
    <property type="entry name" value="ARM-type_fold"/>
</dbReference>
<dbReference type="Pfam" id="PF10350">
    <property type="entry name" value="DUF2428"/>
    <property type="match status" value="1"/>
</dbReference>
<dbReference type="OrthoDB" id="734129at2759"/>
<feature type="domain" description="tRNA (32-2'-O)-methyltransferase regulator THADA-like C-terminal TPR repeats region" evidence="6">
    <location>
        <begin position="983"/>
        <end position="1139"/>
    </location>
</feature>
<gene>
    <name evidence="7" type="ORF">PCANC_22320</name>
</gene>
<evidence type="ECO:0000259" key="4">
    <source>
        <dbReference type="Pfam" id="PF10350"/>
    </source>
</evidence>
<dbReference type="STRING" id="200324.A0A2N5S8D5"/>
<dbReference type="PANTHER" id="PTHR14387">
    <property type="entry name" value="THADA/DEATH RECEPTOR INTERACTING PROTEIN"/>
    <property type="match status" value="1"/>
</dbReference>
<keyword evidence="2" id="KW-0819">tRNA processing</keyword>
<accession>A0A2N5S8D5</accession>
<dbReference type="InterPro" id="IPR056842">
    <property type="entry name" value="THADA-like_TPR_C"/>
</dbReference>
<comment type="caution">
    <text evidence="7">The sequence shown here is derived from an EMBL/GenBank/DDBJ whole genome shotgun (WGS) entry which is preliminary data.</text>
</comment>
<comment type="similarity">
    <text evidence="1">Belongs to the THADA family.</text>
</comment>
<dbReference type="SUPFAM" id="SSF48371">
    <property type="entry name" value="ARM repeat"/>
    <property type="match status" value="1"/>
</dbReference>
<evidence type="ECO:0000313" key="7">
    <source>
        <dbReference type="EMBL" id="PLW09485.1"/>
    </source>
</evidence>
<dbReference type="PANTHER" id="PTHR14387:SF0">
    <property type="entry name" value="DUF2428 DOMAIN-CONTAINING PROTEIN"/>
    <property type="match status" value="1"/>
</dbReference>
<dbReference type="Pfam" id="PF25150">
    <property type="entry name" value="TPR_Trm732"/>
    <property type="match status" value="1"/>
</dbReference>
<feature type="compositionally biased region" description="Polar residues" evidence="3">
    <location>
        <begin position="33"/>
        <end position="45"/>
    </location>
</feature>
<evidence type="ECO:0000259" key="5">
    <source>
        <dbReference type="Pfam" id="PF25150"/>
    </source>
</evidence>
<evidence type="ECO:0000256" key="1">
    <source>
        <dbReference type="ARBA" id="ARBA00010409"/>
    </source>
</evidence>
<proteinExistence type="inferred from homology"/>
<reference evidence="7 8" key="1">
    <citation type="submission" date="2017-11" db="EMBL/GenBank/DDBJ databases">
        <title>De novo assembly and phasing of dikaryotic genomes from two isolates of Puccinia coronata f. sp. avenae, the causal agent of oat crown rust.</title>
        <authorList>
            <person name="Miller M.E."/>
            <person name="Zhang Y."/>
            <person name="Omidvar V."/>
            <person name="Sperschneider J."/>
            <person name="Schwessinger B."/>
            <person name="Raley C."/>
            <person name="Palmer J.M."/>
            <person name="Garnica D."/>
            <person name="Upadhyaya N."/>
            <person name="Rathjen J."/>
            <person name="Taylor J.M."/>
            <person name="Park R.F."/>
            <person name="Dodds P.N."/>
            <person name="Hirsch C.D."/>
            <person name="Kianian S.F."/>
            <person name="Figueroa M."/>
        </authorList>
    </citation>
    <scope>NUCLEOTIDE SEQUENCE [LARGE SCALE GENOMIC DNA]</scope>
    <source>
        <strain evidence="7">12NC29</strain>
    </source>
</reference>
<organism evidence="7 8">
    <name type="scientific">Puccinia coronata f. sp. avenae</name>
    <dbReference type="NCBI Taxonomy" id="200324"/>
    <lineage>
        <taxon>Eukaryota</taxon>
        <taxon>Fungi</taxon>
        <taxon>Dikarya</taxon>
        <taxon>Basidiomycota</taxon>
        <taxon>Pucciniomycotina</taxon>
        <taxon>Pucciniomycetes</taxon>
        <taxon>Pucciniales</taxon>
        <taxon>Pucciniaceae</taxon>
        <taxon>Puccinia</taxon>
    </lineage>
</organism>
<dbReference type="Proteomes" id="UP000235388">
    <property type="component" value="Unassembled WGS sequence"/>
</dbReference>
<dbReference type="EMBL" id="PGCJ01001102">
    <property type="protein sequence ID" value="PLW09485.1"/>
    <property type="molecule type" value="Genomic_DNA"/>
</dbReference>
<dbReference type="GO" id="GO:0005829">
    <property type="term" value="C:cytosol"/>
    <property type="evidence" value="ECO:0007669"/>
    <property type="project" value="TreeGrafter"/>
</dbReference>
<evidence type="ECO:0000259" key="6">
    <source>
        <dbReference type="Pfam" id="PF25151"/>
    </source>
</evidence>
<feature type="region of interest" description="Disordered" evidence="3">
    <location>
        <begin position="1536"/>
        <end position="1558"/>
    </location>
</feature>
<protein>
    <submittedName>
        <fullName evidence="7">Uncharacterized protein</fullName>
    </submittedName>
</protein>
<feature type="domain" description="tRNA (32-2'-O)-methyltransferase regulator THADA-like TPR repeats region" evidence="5">
    <location>
        <begin position="263"/>
        <end position="572"/>
    </location>
</feature>
<evidence type="ECO:0000256" key="2">
    <source>
        <dbReference type="ARBA" id="ARBA00022694"/>
    </source>
</evidence>
<feature type="domain" description="DUF2428" evidence="4">
    <location>
        <begin position="715"/>
        <end position="980"/>
    </location>
</feature>
<dbReference type="InterPro" id="IPR056843">
    <property type="entry name" value="THADA-like_TPR"/>
</dbReference>
<evidence type="ECO:0000313" key="8">
    <source>
        <dbReference type="Proteomes" id="UP000235388"/>
    </source>
</evidence>